<dbReference type="InterPro" id="IPR001242">
    <property type="entry name" value="Condensation_dom"/>
</dbReference>
<feature type="region of interest" description="Disordered" evidence="1">
    <location>
        <begin position="642"/>
        <end position="662"/>
    </location>
</feature>
<dbReference type="InterPro" id="IPR010071">
    <property type="entry name" value="AA_adenyl_dom"/>
</dbReference>
<dbReference type="CDD" id="cd05931">
    <property type="entry name" value="FAAL"/>
    <property type="match status" value="1"/>
</dbReference>
<organism evidence="3 4">
    <name type="scientific">Nonomuraea guangzhouensis</name>
    <dbReference type="NCBI Taxonomy" id="1291555"/>
    <lineage>
        <taxon>Bacteria</taxon>
        <taxon>Bacillati</taxon>
        <taxon>Actinomycetota</taxon>
        <taxon>Actinomycetes</taxon>
        <taxon>Streptosporangiales</taxon>
        <taxon>Streptosporangiaceae</taxon>
        <taxon>Nonomuraea</taxon>
    </lineage>
</organism>
<reference evidence="4" key="1">
    <citation type="journal article" date="2019" name="Int. J. Syst. Evol. Microbiol.">
        <title>The Global Catalogue of Microorganisms (GCM) 10K type strain sequencing project: providing services to taxonomists for standard genome sequencing and annotation.</title>
        <authorList>
            <consortium name="The Broad Institute Genomics Platform"/>
            <consortium name="The Broad Institute Genome Sequencing Center for Infectious Disease"/>
            <person name="Wu L."/>
            <person name="Ma J."/>
        </authorList>
    </citation>
    <scope>NUCLEOTIDE SEQUENCE [LARGE SCALE GENOMIC DNA]</scope>
    <source>
        <strain evidence="4">CGMCC 1.15399</strain>
    </source>
</reference>
<dbReference type="CDD" id="cd19531">
    <property type="entry name" value="LCL_NRPS-like"/>
    <property type="match status" value="1"/>
</dbReference>
<dbReference type="RefSeq" id="WP_219528019.1">
    <property type="nucleotide sequence ID" value="NZ_JAHKRM010000003.1"/>
</dbReference>
<evidence type="ECO:0000313" key="3">
    <source>
        <dbReference type="EMBL" id="MFD1547400.1"/>
    </source>
</evidence>
<feature type="domain" description="Carrier" evidence="2">
    <location>
        <begin position="1615"/>
        <end position="1690"/>
    </location>
</feature>
<gene>
    <name evidence="3" type="ORF">ACFSJ0_60960</name>
</gene>
<evidence type="ECO:0000259" key="2">
    <source>
        <dbReference type="PROSITE" id="PS50075"/>
    </source>
</evidence>
<dbReference type="PANTHER" id="PTHR45527">
    <property type="entry name" value="NONRIBOSOMAL PEPTIDE SYNTHETASE"/>
    <property type="match status" value="1"/>
</dbReference>
<dbReference type="CDD" id="cd05930">
    <property type="entry name" value="A_NRPS"/>
    <property type="match status" value="1"/>
</dbReference>
<dbReference type="SMART" id="SM00823">
    <property type="entry name" value="PKS_PP"/>
    <property type="match status" value="2"/>
</dbReference>
<dbReference type="Pfam" id="PF00668">
    <property type="entry name" value="Condensation"/>
    <property type="match status" value="2"/>
</dbReference>
<dbReference type="PROSITE" id="PS00455">
    <property type="entry name" value="AMP_BINDING"/>
    <property type="match status" value="1"/>
</dbReference>
<feature type="region of interest" description="Disordered" evidence="1">
    <location>
        <begin position="810"/>
        <end position="863"/>
    </location>
</feature>
<evidence type="ECO:0000313" key="4">
    <source>
        <dbReference type="Proteomes" id="UP001597097"/>
    </source>
</evidence>
<dbReference type="NCBIfam" id="TIGR01733">
    <property type="entry name" value="AA-adenyl-dom"/>
    <property type="match status" value="1"/>
</dbReference>
<accession>A0ABW4GX30</accession>
<dbReference type="InterPro" id="IPR020845">
    <property type="entry name" value="AMP-binding_CS"/>
</dbReference>
<proteinExistence type="predicted"/>
<dbReference type="InterPro" id="IPR040097">
    <property type="entry name" value="FAAL/FAAC"/>
</dbReference>
<dbReference type="InterPro" id="IPR009081">
    <property type="entry name" value="PP-bd_ACP"/>
</dbReference>
<dbReference type="Pfam" id="PF00501">
    <property type="entry name" value="AMP-binding"/>
    <property type="match status" value="2"/>
</dbReference>
<dbReference type="PROSITE" id="PS50075">
    <property type="entry name" value="CARRIER"/>
    <property type="match status" value="2"/>
</dbReference>
<dbReference type="PANTHER" id="PTHR45527:SF1">
    <property type="entry name" value="FATTY ACID SYNTHASE"/>
    <property type="match status" value="1"/>
</dbReference>
<name>A0ABW4GX30_9ACTN</name>
<dbReference type="InterPro" id="IPR020806">
    <property type="entry name" value="PKS_PP-bd"/>
</dbReference>
<evidence type="ECO:0000256" key="1">
    <source>
        <dbReference type="SAM" id="MobiDB-lite"/>
    </source>
</evidence>
<comment type="caution">
    <text evidence="3">The sequence shown here is derived from an EMBL/GenBank/DDBJ whole genome shotgun (WGS) entry which is preliminary data.</text>
</comment>
<dbReference type="Pfam" id="PF23024">
    <property type="entry name" value="AMP-dom_DIP2-like"/>
    <property type="match status" value="1"/>
</dbReference>
<feature type="domain" description="Carrier" evidence="2">
    <location>
        <begin position="561"/>
        <end position="635"/>
    </location>
</feature>
<dbReference type="InterPro" id="IPR025110">
    <property type="entry name" value="AMP-bd_C"/>
</dbReference>
<dbReference type="InterPro" id="IPR000873">
    <property type="entry name" value="AMP-dep_synth/lig_dom"/>
</dbReference>
<sequence length="1728" mass="183533">MTIVDVLAGRAAATPEETAFHVCEDGKVRTLTYAWLDRRAREVAGLLAAEGSRRALVMHLPGSEYLAAFFGCLYAGVMAVPVYPPTTAKGLERTHGIAAEAAADVVLTDSVTLAAVGGLETHYLCTDLESAGHAAVPVPGDIAFLQYTSGSTLAPKGVLIGHDNLVHNSATIAATFELGPSSVGVSWLPPYHDMGLIGGIVQPVYSGFPCVLMSPLEFLRRPRRWLELISEYGATISVAPDFGYLECVRRIAPDELDGLDLSSWRHALAGAEPVRAATLDEFAARFAPAGFDRAAFRPCYGLAEATLLVTGVGAGQPVTSVEVSREALTSGRVEPPADGPAVNVVSCGRPRGCDVLIVDPDTTQPCPADAVGEVWVSGGSITRGYLNGTDDTVTAFSARLGDQPYLPTGDLGFLRDGELYVVGRAKDVIVVRGRNHHAQDLEETVSRADPALRRRGAAFGVDDGGREQVVVVQEADPRIDATTADRARAAVRVAVAEQHGLTVDEVLLVPPGAVPYTTSGKPRRRACRDRYLAGTLRRLKPVDPPAEERGLSTDESGGAVRTTREDLLKLVAAILELPVERVEHGLPLTAQGLDSVRAVRLSVALAENLGLIVPLEQLLSGISPAELPAAAVSALVSAPIPAPAPSSMSGPRDPGEPVPASPGQRRMWLLDQLGMGAAYVVMGGLRLTGPLDGTLLARAAAELIGRHESLRTAIVQAPDGTIVQQVRQGAGVHVPIVDLPGADEAAVARWCRDTLGAAIPLDGEVAVRAAVLQLAADDHVLAFAGHHGALDAWSAGLLVRDLGQIVHARTTVREPATHRTGTASHGALSPAGREPATHRTDAASHGAPSSASQAFPPPSPAGRAFWRETLADVPLLELIPDRPRQGRTAHQAAELRVELSPATVRRVKSLAAQTSATPFMVLLSALGLTLSRWSGQPTVPVTVPFANRAAPQAAAVVGFLANALPLPVDVTGDPAFNELLERVRTTCLAAFGHASVPFEEIAGQAGAARSDPTALLRAGLVMREPVTPQWDVPGLTASELEILPRQAAFDLALHLADTPDRGLAGSLRYAADLYEESTVRAVLRSFTLILEQAVDHPGEPVSRLATMDAPELDRVLRRFGGLDTPVAEHPHWLDHFHAQVDRTPDAPALTGMARLTYRELDERANRLARHLIDRGVGPERLVGVHLPISADAVVAMLAVWKAGGVYLPLDTNHPPARTRSTIDDVRPLTVIDRLPADQGSPARPGRRAPLDSLAYVLHTSGSTGRPKGLAVTGRGLANHAAWKRDTIPLGPGRSMLVRTPRGFDVSITEMLWPLLTGASLALPDPDGSRDPHYLVDFITRNGVTDCYFVPSVLRAFLDTPGAGGCAATLRRVLAAGEELTADLVADVARVLPGVELLNMYGPAEASIEVTVARILPGPDPGHRVTIGRPLPGAVIYIVDRYGRPAPAGMPGELCVGGVAPGRGYANQPALTAERYLADPHLPGGRRYASGDRARWLQDGTLEYLGRVDQQVKIRGNRVEPGEVEHVLLTHPAVRAVVVDSRSGPAGDQRLIAYLTHHGTPPPVGDLRRFLAERLPDYMVPATFVVLAALPLNNSGKVDRAALPDPGPAAGQEYVAPQTAAETILAGIWSEVLAVPQVGRYDDFAELGGHSLVAAQVMTRVRDTFGVRIGMSDVLGRRSLTELARQIELLQLAQTSRTELRELIERLRDLPDTMVPGLLPRDRRADELR</sequence>
<protein>
    <submittedName>
        <fullName evidence="3">Non-ribosomal peptide synthetase</fullName>
    </submittedName>
</protein>
<dbReference type="Pfam" id="PF13193">
    <property type="entry name" value="AMP-binding_C"/>
    <property type="match status" value="1"/>
</dbReference>
<keyword evidence="4" id="KW-1185">Reference proteome</keyword>
<dbReference type="EMBL" id="JBHUCM010000075">
    <property type="protein sequence ID" value="MFD1547400.1"/>
    <property type="molecule type" value="Genomic_DNA"/>
</dbReference>
<dbReference type="Proteomes" id="UP001597097">
    <property type="component" value="Unassembled WGS sequence"/>
</dbReference>
<dbReference type="Pfam" id="PF00550">
    <property type="entry name" value="PP-binding"/>
    <property type="match status" value="2"/>
</dbReference>